<dbReference type="Proteomes" id="UP001177003">
    <property type="component" value="Chromosome 6"/>
</dbReference>
<evidence type="ECO:0000313" key="17">
    <source>
        <dbReference type="Proteomes" id="UP001177003"/>
    </source>
</evidence>
<dbReference type="FunFam" id="3.30.200.20:FF:000147">
    <property type="entry name" value="probable serine/threonine protein kinase IREH1"/>
    <property type="match status" value="1"/>
</dbReference>
<evidence type="ECO:0000256" key="4">
    <source>
        <dbReference type="ARBA" id="ARBA00022553"/>
    </source>
</evidence>
<dbReference type="GO" id="GO:0004674">
    <property type="term" value="F:protein serine/threonine kinase activity"/>
    <property type="evidence" value="ECO:0007669"/>
    <property type="project" value="UniProtKB-KW"/>
</dbReference>
<accession>A0AA36EEU0</accession>
<dbReference type="PANTHER" id="PTHR24356:SF1">
    <property type="entry name" value="SERINE_THREONINE-PROTEIN KINASE GREATWALL"/>
    <property type="match status" value="1"/>
</dbReference>
<dbReference type="GO" id="GO:0035556">
    <property type="term" value="P:intracellular signal transduction"/>
    <property type="evidence" value="ECO:0007669"/>
    <property type="project" value="TreeGrafter"/>
</dbReference>
<dbReference type="InterPro" id="IPR013783">
    <property type="entry name" value="Ig-like_fold"/>
</dbReference>
<evidence type="ECO:0000256" key="9">
    <source>
        <dbReference type="ARBA" id="ARBA00022777"/>
    </source>
</evidence>
<proteinExistence type="inferred from homology"/>
<dbReference type="SUPFAM" id="SSF49303">
    <property type="entry name" value="beta-Galactosidase/glucuronidase domain"/>
    <property type="match status" value="1"/>
</dbReference>
<dbReference type="SMART" id="SM00220">
    <property type="entry name" value="S_TKc"/>
    <property type="match status" value="1"/>
</dbReference>
<comment type="catalytic activity">
    <reaction evidence="13">
        <text>L-seryl-[protein] + ATP = O-phospho-L-seryl-[protein] + ADP + H(+)</text>
        <dbReference type="Rhea" id="RHEA:17989"/>
        <dbReference type="Rhea" id="RHEA-COMP:9863"/>
        <dbReference type="Rhea" id="RHEA-COMP:11604"/>
        <dbReference type="ChEBI" id="CHEBI:15378"/>
        <dbReference type="ChEBI" id="CHEBI:29999"/>
        <dbReference type="ChEBI" id="CHEBI:30616"/>
        <dbReference type="ChEBI" id="CHEBI:83421"/>
        <dbReference type="ChEBI" id="CHEBI:456216"/>
        <dbReference type="EC" id="2.7.11.1"/>
    </reaction>
</comment>
<keyword evidence="7" id="KW-0547">Nucleotide-binding</keyword>
<evidence type="ECO:0000256" key="14">
    <source>
        <dbReference type="SAM" id="MobiDB-lite"/>
    </source>
</evidence>
<evidence type="ECO:0000256" key="7">
    <source>
        <dbReference type="ARBA" id="ARBA00022741"/>
    </source>
</evidence>
<dbReference type="Pfam" id="PF00069">
    <property type="entry name" value="Pkinase"/>
    <property type="match status" value="1"/>
</dbReference>
<dbReference type="PROSITE" id="PS50011">
    <property type="entry name" value="PROTEIN_KINASE_DOM"/>
    <property type="match status" value="1"/>
</dbReference>
<evidence type="ECO:0000313" key="16">
    <source>
        <dbReference type="EMBL" id="CAI9291025.1"/>
    </source>
</evidence>
<keyword evidence="17" id="KW-1185">Reference proteome</keyword>
<keyword evidence="4" id="KW-0597">Phosphoprotein</keyword>
<dbReference type="InterPro" id="IPR011009">
    <property type="entry name" value="Kinase-like_dom_sf"/>
</dbReference>
<organism evidence="16 17">
    <name type="scientific">Lactuca saligna</name>
    <name type="common">Willowleaf lettuce</name>
    <dbReference type="NCBI Taxonomy" id="75948"/>
    <lineage>
        <taxon>Eukaryota</taxon>
        <taxon>Viridiplantae</taxon>
        <taxon>Streptophyta</taxon>
        <taxon>Embryophyta</taxon>
        <taxon>Tracheophyta</taxon>
        <taxon>Spermatophyta</taxon>
        <taxon>Magnoliopsida</taxon>
        <taxon>eudicotyledons</taxon>
        <taxon>Gunneridae</taxon>
        <taxon>Pentapetalae</taxon>
        <taxon>asterids</taxon>
        <taxon>campanulids</taxon>
        <taxon>Asterales</taxon>
        <taxon>Asteraceae</taxon>
        <taxon>Cichorioideae</taxon>
        <taxon>Cichorieae</taxon>
        <taxon>Lactucinae</taxon>
        <taxon>Lactuca</taxon>
    </lineage>
</organism>
<dbReference type="GO" id="GO:0008270">
    <property type="term" value="F:zinc ion binding"/>
    <property type="evidence" value="ECO:0007669"/>
    <property type="project" value="UniProtKB-KW"/>
</dbReference>
<dbReference type="Pfam" id="PF16353">
    <property type="entry name" value="LacZ_4"/>
    <property type="match status" value="1"/>
</dbReference>
<dbReference type="InterPro" id="IPR050236">
    <property type="entry name" value="Ser_Thr_kinase_AGC"/>
</dbReference>
<dbReference type="InterPro" id="IPR036156">
    <property type="entry name" value="Beta-gal/glucu_dom_sf"/>
</dbReference>
<keyword evidence="5" id="KW-0808">Transferase</keyword>
<evidence type="ECO:0000256" key="11">
    <source>
        <dbReference type="ARBA" id="ARBA00022840"/>
    </source>
</evidence>
<keyword evidence="8" id="KW-0863">Zinc-finger</keyword>
<evidence type="ECO:0000256" key="13">
    <source>
        <dbReference type="ARBA" id="ARBA00048679"/>
    </source>
</evidence>
<feature type="compositionally biased region" description="Polar residues" evidence="14">
    <location>
        <begin position="83"/>
        <end position="95"/>
    </location>
</feature>
<gene>
    <name evidence="16" type="ORF">LSALG_LOCUS30188</name>
</gene>
<dbReference type="Gene3D" id="3.30.200.20">
    <property type="entry name" value="Phosphorylase Kinase, domain 1"/>
    <property type="match status" value="1"/>
</dbReference>
<name>A0AA36EEU0_LACSI</name>
<evidence type="ECO:0000256" key="3">
    <source>
        <dbReference type="ARBA" id="ARBA00022527"/>
    </source>
</evidence>
<reference evidence="16" key="1">
    <citation type="submission" date="2023-04" db="EMBL/GenBank/DDBJ databases">
        <authorList>
            <person name="Vijverberg K."/>
            <person name="Xiong W."/>
            <person name="Schranz E."/>
        </authorList>
    </citation>
    <scope>NUCLEOTIDE SEQUENCE</scope>
</reference>
<keyword evidence="3" id="KW-0723">Serine/threonine-protein kinase</keyword>
<keyword evidence="6" id="KW-0479">Metal-binding</keyword>
<evidence type="ECO:0000256" key="2">
    <source>
        <dbReference type="ARBA" id="ARBA00012513"/>
    </source>
</evidence>
<sequence>MLFILTRCTRLLQFHKESRLAEDELVVQLHQSLHSADKRIPPRPSKPLSSSSSRKSFSQEQHGILKAQPSMSCRTRFRPKSDQGMTTSYAGNMTPRSPLVTPKTTTSQIDLLLAGKGAYSKHDDLPQMNELADIARCAGNTPLDDDRSLSYLLTCLDNLRFVIDRRKFDALTVETFGARIEKLIREKYLQMCEMVDDEKVDIASTVIVEDAPLEDDVVPSLRTSPIHSINKDYTSIDDFEIIKTIRRGAFGRVFLAKKRTTGDLYIIKKADMIRKNAVESILVEHDILISVLNPFVVRFFNFFTCRENLYLVMEYLNGGDLYSLLRNLGCLDEDVALPVIVASTAPFDKQPEVDVSEEEFLQFDTTAIPVIVTLNKVSLNSNVVLEVKYCYQPIKISFTNGVIKITNTNFFQTTEDLEFNWVIEGDGCKLDSGTLSLPTLEFNWVIEGDFGS</sequence>
<evidence type="ECO:0000256" key="6">
    <source>
        <dbReference type="ARBA" id="ARBA00022723"/>
    </source>
</evidence>
<feature type="region of interest" description="Disordered" evidence="14">
    <location>
        <begin position="33"/>
        <end position="102"/>
    </location>
</feature>
<dbReference type="EMBL" id="OX465082">
    <property type="protein sequence ID" value="CAI9291025.1"/>
    <property type="molecule type" value="Genomic_DNA"/>
</dbReference>
<evidence type="ECO:0000256" key="8">
    <source>
        <dbReference type="ARBA" id="ARBA00022771"/>
    </source>
</evidence>
<dbReference type="SUPFAM" id="SSF56112">
    <property type="entry name" value="Protein kinase-like (PK-like)"/>
    <property type="match status" value="1"/>
</dbReference>
<evidence type="ECO:0000259" key="15">
    <source>
        <dbReference type="PROSITE" id="PS50011"/>
    </source>
</evidence>
<keyword evidence="10" id="KW-0862">Zinc</keyword>
<protein>
    <recommendedName>
        <fullName evidence="2">non-specific serine/threonine protein kinase</fullName>
        <ecNumber evidence="2">2.7.11.1</ecNumber>
    </recommendedName>
</protein>
<dbReference type="PANTHER" id="PTHR24356">
    <property type="entry name" value="SERINE/THREONINE-PROTEIN KINASE"/>
    <property type="match status" value="1"/>
</dbReference>
<comment type="catalytic activity">
    <reaction evidence="12">
        <text>L-threonyl-[protein] + ATP = O-phospho-L-threonyl-[protein] + ADP + H(+)</text>
        <dbReference type="Rhea" id="RHEA:46608"/>
        <dbReference type="Rhea" id="RHEA-COMP:11060"/>
        <dbReference type="Rhea" id="RHEA-COMP:11605"/>
        <dbReference type="ChEBI" id="CHEBI:15378"/>
        <dbReference type="ChEBI" id="CHEBI:30013"/>
        <dbReference type="ChEBI" id="CHEBI:30616"/>
        <dbReference type="ChEBI" id="CHEBI:61977"/>
        <dbReference type="ChEBI" id="CHEBI:456216"/>
        <dbReference type="EC" id="2.7.11.1"/>
    </reaction>
</comment>
<comment type="similarity">
    <text evidence="1">Belongs to the protein kinase superfamily. AGC Ser/Thr protein kinase family.</text>
</comment>
<keyword evidence="11" id="KW-0067">ATP-binding</keyword>
<dbReference type="Gene3D" id="2.60.40.10">
    <property type="entry name" value="Immunoglobulins"/>
    <property type="match status" value="1"/>
</dbReference>
<dbReference type="EC" id="2.7.11.1" evidence="2"/>
<evidence type="ECO:0000256" key="1">
    <source>
        <dbReference type="ARBA" id="ARBA00009903"/>
    </source>
</evidence>
<dbReference type="InterPro" id="IPR032312">
    <property type="entry name" value="LacZ_4"/>
</dbReference>
<feature type="domain" description="Protein kinase" evidence="15">
    <location>
        <begin position="239"/>
        <end position="452"/>
    </location>
</feature>
<dbReference type="AlphaFoldDB" id="A0AA36EEU0"/>
<dbReference type="GO" id="GO:0005524">
    <property type="term" value="F:ATP binding"/>
    <property type="evidence" value="ECO:0007669"/>
    <property type="project" value="UniProtKB-KW"/>
</dbReference>
<evidence type="ECO:0000256" key="12">
    <source>
        <dbReference type="ARBA" id="ARBA00047899"/>
    </source>
</evidence>
<keyword evidence="9" id="KW-0418">Kinase</keyword>
<evidence type="ECO:0000256" key="10">
    <source>
        <dbReference type="ARBA" id="ARBA00022833"/>
    </source>
</evidence>
<evidence type="ECO:0000256" key="5">
    <source>
        <dbReference type="ARBA" id="ARBA00022679"/>
    </source>
</evidence>
<dbReference type="InterPro" id="IPR000719">
    <property type="entry name" value="Prot_kinase_dom"/>
</dbReference>
<feature type="compositionally biased region" description="Low complexity" evidence="14">
    <location>
        <begin position="46"/>
        <end position="58"/>
    </location>
</feature>